<accession>A0A9Q1D4K6</accession>
<evidence type="ECO:0000256" key="2">
    <source>
        <dbReference type="ARBA" id="ARBA00022771"/>
    </source>
</evidence>
<evidence type="ECO:0000313" key="8">
    <source>
        <dbReference type="EMBL" id="KAJ8258605.1"/>
    </source>
</evidence>
<dbReference type="SUPFAM" id="SSF57850">
    <property type="entry name" value="RING/U-box"/>
    <property type="match status" value="1"/>
</dbReference>
<feature type="compositionally biased region" description="Low complexity" evidence="6">
    <location>
        <begin position="361"/>
        <end position="376"/>
    </location>
</feature>
<feature type="coiled-coil region" evidence="5">
    <location>
        <begin position="120"/>
        <end position="185"/>
    </location>
</feature>
<dbReference type="InterPro" id="IPR013083">
    <property type="entry name" value="Znf_RING/FYVE/PHD"/>
</dbReference>
<proteinExistence type="predicted"/>
<dbReference type="GO" id="GO:0061630">
    <property type="term" value="F:ubiquitin protein ligase activity"/>
    <property type="evidence" value="ECO:0007669"/>
    <property type="project" value="TreeGrafter"/>
</dbReference>
<dbReference type="InterPro" id="IPR001841">
    <property type="entry name" value="Znf_RING"/>
</dbReference>
<dbReference type="AlphaFoldDB" id="A0A9Q1D4K6"/>
<dbReference type="Proteomes" id="UP001152803">
    <property type="component" value="Unassembled WGS sequence"/>
</dbReference>
<feature type="region of interest" description="Disordered" evidence="6">
    <location>
        <begin position="323"/>
        <end position="382"/>
    </location>
</feature>
<feature type="coiled-coil region" evidence="5">
    <location>
        <begin position="252"/>
        <end position="293"/>
    </location>
</feature>
<dbReference type="EMBL" id="JAFJMO010000013">
    <property type="protein sequence ID" value="KAJ8258605.1"/>
    <property type="molecule type" value="Genomic_DNA"/>
</dbReference>
<keyword evidence="5" id="KW-0175">Coiled coil</keyword>
<dbReference type="GO" id="GO:0090734">
    <property type="term" value="C:site of DNA damage"/>
    <property type="evidence" value="ECO:0007669"/>
    <property type="project" value="TreeGrafter"/>
</dbReference>
<dbReference type="Gene3D" id="3.30.40.10">
    <property type="entry name" value="Zinc/RING finger domain, C3HC4 (zinc finger)"/>
    <property type="match status" value="1"/>
</dbReference>
<dbReference type="PROSITE" id="PS50089">
    <property type="entry name" value="ZF_RING_2"/>
    <property type="match status" value="1"/>
</dbReference>
<keyword evidence="2 4" id="KW-0863">Zinc-finger</keyword>
<evidence type="ECO:0000256" key="6">
    <source>
        <dbReference type="SAM" id="MobiDB-lite"/>
    </source>
</evidence>
<dbReference type="PANTHER" id="PTHR46569">
    <property type="entry name" value="E3 UBIQUITIN-PROTEIN LIGASE TRAIP"/>
    <property type="match status" value="1"/>
</dbReference>
<dbReference type="SMART" id="SM00184">
    <property type="entry name" value="RING"/>
    <property type="match status" value="1"/>
</dbReference>
<dbReference type="GO" id="GO:0008270">
    <property type="term" value="F:zinc ion binding"/>
    <property type="evidence" value="ECO:0007669"/>
    <property type="project" value="UniProtKB-KW"/>
</dbReference>
<organism evidence="8 9">
    <name type="scientific">Conger conger</name>
    <name type="common">Conger eel</name>
    <name type="synonym">Muraena conger</name>
    <dbReference type="NCBI Taxonomy" id="82655"/>
    <lineage>
        <taxon>Eukaryota</taxon>
        <taxon>Metazoa</taxon>
        <taxon>Chordata</taxon>
        <taxon>Craniata</taxon>
        <taxon>Vertebrata</taxon>
        <taxon>Euteleostomi</taxon>
        <taxon>Actinopterygii</taxon>
        <taxon>Neopterygii</taxon>
        <taxon>Teleostei</taxon>
        <taxon>Anguilliformes</taxon>
        <taxon>Congridae</taxon>
        <taxon>Conger</taxon>
    </lineage>
</organism>
<keyword evidence="3" id="KW-0862">Zinc</keyword>
<dbReference type="SUPFAM" id="SSF58100">
    <property type="entry name" value="Bacterial hemolysins"/>
    <property type="match status" value="1"/>
</dbReference>
<dbReference type="CDD" id="cd16480">
    <property type="entry name" value="RING-H2_TRAIP"/>
    <property type="match status" value="1"/>
</dbReference>
<keyword evidence="1" id="KW-0479">Metal-binding</keyword>
<dbReference type="InterPro" id="IPR052639">
    <property type="entry name" value="TRAIP_ubiq-protein_ligase"/>
</dbReference>
<dbReference type="OrthoDB" id="8062037at2759"/>
<reference evidence="8" key="1">
    <citation type="journal article" date="2023" name="Science">
        <title>Genome structures resolve the early diversification of teleost fishes.</title>
        <authorList>
            <person name="Parey E."/>
            <person name="Louis A."/>
            <person name="Montfort J."/>
            <person name="Bouchez O."/>
            <person name="Roques C."/>
            <person name="Iampietro C."/>
            <person name="Lluch J."/>
            <person name="Castinel A."/>
            <person name="Donnadieu C."/>
            <person name="Desvignes T."/>
            <person name="Floi Bucao C."/>
            <person name="Jouanno E."/>
            <person name="Wen M."/>
            <person name="Mejri S."/>
            <person name="Dirks R."/>
            <person name="Jansen H."/>
            <person name="Henkel C."/>
            <person name="Chen W.J."/>
            <person name="Zahm M."/>
            <person name="Cabau C."/>
            <person name="Klopp C."/>
            <person name="Thompson A.W."/>
            <person name="Robinson-Rechavi M."/>
            <person name="Braasch I."/>
            <person name="Lecointre G."/>
            <person name="Bobe J."/>
            <person name="Postlethwait J.H."/>
            <person name="Berthelot C."/>
            <person name="Roest Crollius H."/>
            <person name="Guiguen Y."/>
        </authorList>
    </citation>
    <scope>NUCLEOTIDE SEQUENCE</scope>
    <source>
        <strain evidence="8">Concon-B</strain>
    </source>
</reference>
<dbReference type="PANTHER" id="PTHR46569:SF1">
    <property type="entry name" value="E3 UBIQUITIN-PROTEIN LIGASE RFWD3-RELATED"/>
    <property type="match status" value="1"/>
</dbReference>
<keyword evidence="9" id="KW-1185">Reference proteome</keyword>
<protein>
    <recommendedName>
        <fullName evidence="7">RING-type domain-containing protein</fullName>
    </recommendedName>
</protein>
<dbReference type="Pfam" id="PF13639">
    <property type="entry name" value="zf-RING_2"/>
    <property type="match status" value="1"/>
</dbReference>
<gene>
    <name evidence="8" type="ORF">COCON_G00176170</name>
</gene>
<sequence>MRELKPKESSVCSRTMPIRAYCTICSDFFDHSKDVAAIHCGHTFHYECLLQWFQTAPNKTCPQCRKQVSTRHIINKLFFDVGGEEESSAVDPESLQNELDRLKVLLSAKEKDWREQHKLVKALKETVDRQKVDLVTVKKEIIDKETICSALRKQMKFMQNQQDEVQSAKEEAQRMRTKLKTYESLNLVLQGHREEVEAMITDMGVGHSAVEQLSIYCISLKKEYENLKTSHRSSNDICEKLRRELFASTSKLQKATVEMSRMKEEIKAMQEDLSNSDKEITSLKKKVEILQKTLSTPTRTNEAFSRLFTESPVAVELRQPRLHQPQGSGDIDLNVTFDVSTPELNRKPRNVPSKKMRLDPADSSSSAHTDRSSAGSKSRALEEDVPMQPFLCNSILFRKKTFGSMLDPQRSRVGAVRTGYDGLGGRTKFIQPSPLAEIRPLVMKGKRKKVTRPPTGKLPACVTTLDSFLEGTGLDHQAINHLKSSAVLEDKS</sequence>
<dbReference type="GO" id="GO:0031297">
    <property type="term" value="P:replication fork processing"/>
    <property type="evidence" value="ECO:0007669"/>
    <property type="project" value="TreeGrafter"/>
</dbReference>
<name>A0A9Q1D4K6_CONCO</name>
<dbReference type="GO" id="GO:0005634">
    <property type="term" value="C:nucleus"/>
    <property type="evidence" value="ECO:0007669"/>
    <property type="project" value="TreeGrafter"/>
</dbReference>
<feature type="domain" description="RING-type" evidence="7">
    <location>
        <begin position="22"/>
        <end position="65"/>
    </location>
</feature>
<dbReference type="GO" id="GO:0016567">
    <property type="term" value="P:protein ubiquitination"/>
    <property type="evidence" value="ECO:0007669"/>
    <property type="project" value="TreeGrafter"/>
</dbReference>
<evidence type="ECO:0000259" key="7">
    <source>
        <dbReference type="PROSITE" id="PS50089"/>
    </source>
</evidence>
<comment type="caution">
    <text evidence="8">The sequence shown here is derived from an EMBL/GenBank/DDBJ whole genome shotgun (WGS) entry which is preliminary data.</text>
</comment>
<evidence type="ECO:0000313" key="9">
    <source>
        <dbReference type="Proteomes" id="UP001152803"/>
    </source>
</evidence>
<evidence type="ECO:0000256" key="1">
    <source>
        <dbReference type="ARBA" id="ARBA00022723"/>
    </source>
</evidence>
<evidence type="ECO:0000256" key="5">
    <source>
        <dbReference type="SAM" id="Coils"/>
    </source>
</evidence>
<evidence type="ECO:0000256" key="4">
    <source>
        <dbReference type="PROSITE-ProRule" id="PRU00175"/>
    </source>
</evidence>
<evidence type="ECO:0000256" key="3">
    <source>
        <dbReference type="ARBA" id="ARBA00022833"/>
    </source>
</evidence>